<accession>A0A090AJ42</accession>
<dbReference type="PANTHER" id="PTHR43420:SF44">
    <property type="entry name" value="ACETYLTRANSFERASE YPEA"/>
    <property type="match status" value="1"/>
</dbReference>
<dbReference type="Proteomes" id="UP000031623">
    <property type="component" value="Chromosome"/>
</dbReference>
<sequence>MIVRIATTQDIDQLLGIEQRCFQTDRLSRRNFSYLLTKANAHTLVAETEGLIQGYVMVLFSQATSASRLYSIAVDAPLRNQGVAKSLLQSVEQYALERDTVSMRLEVRADNIASQQFFKKHGYKQFGVVADYYEDHERALRFEKWLAPHLARELVRVPYYQQTLDFTCGPAALMMAMLALDPTLELNRKLELSLWREATTIYMTSGHGGCGPYGLALSAYQRGFDVDIYVNTQEILLVDSVRNQTKKEVIRLVQEDFLEKIATLPIQLKYSSLTFSALREHFEAGGIPLVLISSYQIYREKFPHWVVVTGFDQKYIYVHDPFVDDETEETVADCVNIPLRQRDFEHMARYGKTAQKAALIIKLRQPN</sequence>
<dbReference type="Pfam" id="PF00583">
    <property type="entry name" value="Acetyltransf_1"/>
    <property type="match status" value="1"/>
</dbReference>
<proteinExistence type="predicted"/>
<evidence type="ECO:0000313" key="4">
    <source>
        <dbReference type="EMBL" id="BAP57434.1"/>
    </source>
</evidence>
<evidence type="ECO:0000256" key="1">
    <source>
        <dbReference type="ARBA" id="ARBA00022679"/>
    </source>
</evidence>
<dbReference type="GO" id="GO:0016747">
    <property type="term" value="F:acyltransferase activity, transferring groups other than amino-acyl groups"/>
    <property type="evidence" value="ECO:0007669"/>
    <property type="project" value="InterPro"/>
</dbReference>
<dbReference type="CDD" id="cd04301">
    <property type="entry name" value="NAT_SF"/>
    <property type="match status" value="1"/>
</dbReference>
<dbReference type="KEGG" id="tig:THII_3137"/>
<dbReference type="PROSITE" id="PS51186">
    <property type="entry name" value="GNAT"/>
    <property type="match status" value="1"/>
</dbReference>
<dbReference type="HOGENOM" id="CLU_064070_0_0_6"/>
<dbReference type="STRING" id="40754.THII_3137"/>
<dbReference type="Gene3D" id="3.90.70.10">
    <property type="entry name" value="Cysteine proteinases"/>
    <property type="match status" value="1"/>
</dbReference>
<dbReference type="PANTHER" id="PTHR43420">
    <property type="entry name" value="ACETYLTRANSFERASE"/>
    <property type="match status" value="1"/>
</dbReference>
<reference evidence="4 5" key="1">
    <citation type="journal article" date="2014" name="ISME J.">
        <title>Ecophysiology of Thioploca ingrica as revealed by the complete genome sequence supplemented with proteomic evidence.</title>
        <authorList>
            <person name="Kojima H."/>
            <person name="Ogura Y."/>
            <person name="Yamamoto N."/>
            <person name="Togashi T."/>
            <person name="Mori H."/>
            <person name="Watanabe T."/>
            <person name="Nemoto F."/>
            <person name="Kurokawa K."/>
            <person name="Hayashi T."/>
            <person name="Fukui M."/>
        </authorList>
    </citation>
    <scope>NUCLEOTIDE SEQUENCE [LARGE SCALE GENOMIC DNA]</scope>
</reference>
<dbReference type="AlphaFoldDB" id="A0A090AJ42"/>
<dbReference type="InterPro" id="IPR016181">
    <property type="entry name" value="Acyl_CoA_acyltransferase"/>
</dbReference>
<dbReference type="InterPro" id="IPR021770">
    <property type="entry name" value="DUF3335"/>
</dbReference>
<evidence type="ECO:0000259" key="3">
    <source>
        <dbReference type="PROSITE" id="PS51186"/>
    </source>
</evidence>
<organism evidence="4 5">
    <name type="scientific">Thioploca ingrica</name>
    <dbReference type="NCBI Taxonomy" id="40754"/>
    <lineage>
        <taxon>Bacteria</taxon>
        <taxon>Pseudomonadati</taxon>
        <taxon>Pseudomonadota</taxon>
        <taxon>Gammaproteobacteria</taxon>
        <taxon>Thiotrichales</taxon>
        <taxon>Thiotrichaceae</taxon>
        <taxon>Thioploca</taxon>
    </lineage>
</organism>
<keyword evidence="5" id="KW-1185">Reference proteome</keyword>
<keyword evidence="1 4" id="KW-0808">Transferase</keyword>
<gene>
    <name evidence="4" type="ORF">THII_3137</name>
</gene>
<keyword evidence="2" id="KW-0012">Acyltransferase</keyword>
<feature type="domain" description="N-acetyltransferase" evidence="3">
    <location>
        <begin position="1"/>
        <end position="147"/>
    </location>
</feature>
<evidence type="ECO:0000313" key="5">
    <source>
        <dbReference type="Proteomes" id="UP000031623"/>
    </source>
</evidence>
<protein>
    <submittedName>
        <fullName evidence="4">GNAT family acetyltransferase</fullName>
    </submittedName>
</protein>
<dbReference type="EMBL" id="AP014633">
    <property type="protein sequence ID" value="BAP57434.1"/>
    <property type="molecule type" value="Genomic_DNA"/>
</dbReference>
<dbReference type="InterPro" id="IPR050680">
    <property type="entry name" value="YpeA/RimI_acetyltransf"/>
</dbReference>
<dbReference type="SUPFAM" id="SSF55729">
    <property type="entry name" value="Acyl-CoA N-acyltransferases (Nat)"/>
    <property type="match status" value="1"/>
</dbReference>
<evidence type="ECO:0000256" key="2">
    <source>
        <dbReference type="ARBA" id="ARBA00023315"/>
    </source>
</evidence>
<dbReference type="InterPro" id="IPR000182">
    <property type="entry name" value="GNAT_dom"/>
</dbReference>
<dbReference type="Pfam" id="PF11814">
    <property type="entry name" value="DUF3335"/>
    <property type="match status" value="1"/>
</dbReference>
<name>A0A090AJ42_9GAMM</name>
<dbReference type="Gene3D" id="3.40.630.30">
    <property type="match status" value="1"/>
</dbReference>